<evidence type="ECO:0000256" key="1">
    <source>
        <dbReference type="SAM" id="Phobius"/>
    </source>
</evidence>
<evidence type="ECO:0000313" key="3">
    <source>
        <dbReference type="Proteomes" id="UP001596020"/>
    </source>
</evidence>
<dbReference type="Gene3D" id="2.60.40.1120">
    <property type="entry name" value="Carboxypeptidase-like, regulatory domain"/>
    <property type="match status" value="1"/>
</dbReference>
<keyword evidence="1" id="KW-1133">Transmembrane helix</keyword>
<dbReference type="SUPFAM" id="SSF49464">
    <property type="entry name" value="Carboxypeptidase regulatory domain-like"/>
    <property type="match status" value="1"/>
</dbReference>
<comment type="caution">
    <text evidence="2">The sequence shown here is derived from an EMBL/GenBank/DDBJ whole genome shotgun (WGS) entry which is preliminary data.</text>
</comment>
<dbReference type="RefSeq" id="WP_380078066.1">
    <property type="nucleotide sequence ID" value="NZ_JBHSGO010000103.1"/>
</dbReference>
<keyword evidence="3" id="KW-1185">Reference proteome</keyword>
<evidence type="ECO:0000313" key="2">
    <source>
        <dbReference type="EMBL" id="MFC4665698.1"/>
    </source>
</evidence>
<organism evidence="2 3">
    <name type="scientific">Falsiporphyromonas endometrii</name>
    <dbReference type="NCBI Taxonomy" id="1387297"/>
    <lineage>
        <taxon>Bacteria</taxon>
        <taxon>Pseudomonadati</taxon>
        <taxon>Bacteroidota</taxon>
        <taxon>Bacteroidia</taxon>
        <taxon>Bacteroidales</taxon>
        <taxon>Porphyromonadaceae</taxon>
        <taxon>Falsiporphyromonas</taxon>
    </lineage>
</organism>
<feature type="transmembrane region" description="Helical" evidence="1">
    <location>
        <begin position="6"/>
        <end position="25"/>
    </location>
</feature>
<dbReference type="Proteomes" id="UP001596020">
    <property type="component" value="Unassembled WGS sequence"/>
</dbReference>
<sequence length="132" mass="14802">MVKGNYFTFITTVLITILLSTNYTFAQNNQKITISGCVADKQDNKPVAFATVSISFIENNKEELYGQVTDQNGCFKIAVPLKSKYTIDANFVGKKFDKMTVSPQAGDKSIKLGTIYLRSCLNLIEKQSYIRH</sequence>
<keyword evidence="1" id="KW-0472">Membrane</keyword>
<name>A0ABV9K6U7_9PORP</name>
<dbReference type="EMBL" id="JBHSGO010000103">
    <property type="protein sequence ID" value="MFC4665698.1"/>
    <property type="molecule type" value="Genomic_DNA"/>
</dbReference>
<reference evidence="3" key="1">
    <citation type="journal article" date="2019" name="Int. J. Syst. Evol. Microbiol.">
        <title>The Global Catalogue of Microorganisms (GCM) 10K type strain sequencing project: providing services to taxonomists for standard genome sequencing and annotation.</title>
        <authorList>
            <consortium name="The Broad Institute Genomics Platform"/>
            <consortium name="The Broad Institute Genome Sequencing Center for Infectious Disease"/>
            <person name="Wu L."/>
            <person name="Ma J."/>
        </authorList>
    </citation>
    <scope>NUCLEOTIDE SEQUENCE [LARGE SCALE GENOMIC DNA]</scope>
    <source>
        <strain evidence="3">CGMCC 4.7357</strain>
    </source>
</reference>
<dbReference type="InterPro" id="IPR008969">
    <property type="entry name" value="CarboxyPept-like_regulatory"/>
</dbReference>
<proteinExistence type="predicted"/>
<gene>
    <name evidence="2" type="ORF">ACFO3G_03595</name>
</gene>
<accession>A0ABV9K6U7</accession>
<keyword evidence="1" id="KW-0812">Transmembrane</keyword>
<dbReference type="Pfam" id="PF13715">
    <property type="entry name" value="CarbopepD_reg_2"/>
    <property type="match status" value="1"/>
</dbReference>
<protein>
    <submittedName>
        <fullName evidence="2">Carboxypeptidase-like regulatory domain-containing protein</fullName>
    </submittedName>
</protein>